<evidence type="ECO:0000313" key="1">
    <source>
        <dbReference type="EMBL" id="ALG09516.1"/>
    </source>
</evidence>
<protein>
    <submittedName>
        <fullName evidence="1">Uncharacterized protein</fullName>
    </submittedName>
</protein>
<dbReference type="KEGG" id="kphy:AOZ06_23740"/>
<dbReference type="EMBL" id="CP012752">
    <property type="protein sequence ID" value="ALG09516.1"/>
    <property type="molecule type" value="Genomic_DNA"/>
</dbReference>
<dbReference type="SUPFAM" id="SSF52540">
    <property type="entry name" value="P-loop containing nucleoside triphosphate hydrolases"/>
    <property type="match status" value="1"/>
</dbReference>
<dbReference type="InterPro" id="IPR027417">
    <property type="entry name" value="P-loop_NTPase"/>
</dbReference>
<evidence type="ECO:0000313" key="2">
    <source>
        <dbReference type="Proteomes" id="UP000063699"/>
    </source>
</evidence>
<proteinExistence type="predicted"/>
<reference evidence="1 2" key="1">
    <citation type="submission" date="2015-07" db="EMBL/GenBank/DDBJ databases">
        <title>Genome sequencing of Kibdelosporangium phytohabitans.</title>
        <authorList>
            <person name="Qin S."/>
            <person name="Xing K."/>
        </authorList>
    </citation>
    <scope>NUCLEOTIDE SEQUENCE [LARGE SCALE GENOMIC DNA]</scope>
    <source>
        <strain evidence="1 2">KLBMP1111</strain>
    </source>
</reference>
<accession>A0A0N9I3Y6</accession>
<dbReference type="OrthoDB" id="1896231at2"/>
<gene>
    <name evidence="1" type="ORF">AOZ06_23740</name>
</gene>
<sequence length="229" mass="25158">MSGDSLKVYPGSWAMTVVCGASGTGRTRFAYALAAQYNGHVVDTSDVLAAVRAMTGPGRIPELSYQDAEDWRDLVEAEGPGPRQKQPLRGTAEELAAARLRAADVLTPAVRAVMAEQPRLHLDGLYEYPHTVVTGRHALPTLAWDFAVILTETREQIHANLASRYSHDSSLDVRVEASTRVQDELLRRGRDHGKTQCHVVCVAARPWDDAVGRARREMTDRWDSSNALG</sequence>
<organism evidence="1 2">
    <name type="scientific">Kibdelosporangium phytohabitans</name>
    <dbReference type="NCBI Taxonomy" id="860235"/>
    <lineage>
        <taxon>Bacteria</taxon>
        <taxon>Bacillati</taxon>
        <taxon>Actinomycetota</taxon>
        <taxon>Actinomycetes</taxon>
        <taxon>Pseudonocardiales</taxon>
        <taxon>Pseudonocardiaceae</taxon>
        <taxon>Kibdelosporangium</taxon>
    </lineage>
</organism>
<dbReference type="STRING" id="860235.AOZ06_23740"/>
<dbReference type="Proteomes" id="UP000063699">
    <property type="component" value="Chromosome"/>
</dbReference>
<dbReference type="AlphaFoldDB" id="A0A0N9I3Y6"/>
<dbReference type="RefSeq" id="WP_054291420.1">
    <property type="nucleotide sequence ID" value="NZ_CP012752.1"/>
</dbReference>
<keyword evidence="2" id="KW-1185">Reference proteome</keyword>
<name>A0A0N9I3Y6_9PSEU</name>